<protein>
    <submittedName>
        <fullName evidence="2">Glycosyltransferase involved in cell wall bisynthesis</fullName>
    </submittedName>
</protein>
<organism evidence="2 3">
    <name type="scientific">Hyunsoonleella jejuensis</name>
    <dbReference type="NCBI Taxonomy" id="419940"/>
    <lineage>
        <taxon>Bacteria</taxon>
        <taxon>Pseudomonadati</taxon>
        <taxon>Bacteroidota</taxon>
        <taxon>Flavobacteriia</taxon>
        <taxon>Flavobacteriales</taxon>
        <taxon>Flavobacteriaceae</taxon>
    </lineage>
</organism>
<evidence type="ECO:0000313" key="3">
    <source>
        <dbReference type="Proteomes" id="UP000198999"/>
    </source>
</evidence>
<accession>A0A1H9AZT3</accession>
<dbReference type="OrthoDB" id="9790710at2"/>
<evidence type="ECO:0000259" key="1">
    <source>
        <dbReference type="Pfam" id="PF00534"/>
    </source>
</evidence>
<keyword evidence="3" id="KW-1185">Reference proteome</keyword>
<dbReference type="Proteomes" id="UP000198999">
    <property type="component" value="Unassembled WGS sequence"/>
</dbReference>
<dbReference type="EMBL" id="FOFN01000001">
    <property type="protein sequence ID" value="SEP81943.1"/>
    <property type="molecule type" value="Genomic_DNA"/>
</dbReference>
<feature type="domain" description="Glycosyl transferase family 1" evidence="1">
    <location>
        <begin position="176"/>
        <end position="324"/>
    </location>
</feature>
<evidence type="ECO:0000313" key="2">
    <source>
        <dbReference type="EMBL" id="SEP81943.1"/>
    </source>
</evidence>
<dbReference type="InterPro" id="IPR001296">
    <property type="entry name" value="Glyco_trans_1"/>
</dbReference>
<dbReference type="AlphaFoldDB" id="A0A1H9AZT3"/>
<dbReference type="PANTHER" id="PTHR12526">
    <property type="entry name" value="GLYCOSYLTRANSFERASE"/>
    <property type="match status" value="1"/>
</dbReference>
<dbReference type="Gene3D" id="3.40.50.2000">
    <property type="entry name" value="Glycogen Phosphorylase B"/>
    <property type="match status" value="2"/>
</dbReference>
<name>A0A1H9AZT3_9FLAO</name>
<dbReference type="CDD" id="cd03801">
    <property type="entry name" value="GT4_PimA-like"/>
    <property type="match status" value="1"/>
</dbReference>
<reference evidence="2 3" key="1">
    <citation type="submission" date="2016-10" db="EMBL/GenBank/DDBJ databases">
        <authorList>
            <person name="de Groot N.N."/>
        </authorList>
    </citation>
    <scope>NUCLEOTIDE SEQUENCE [LARGE SCALE GENOMIC DNA]</scope>
    <source>
        <strain evidence="2 3">DSM 21035</strain>
    </source>
</reference>
<proteinExistence type="predicted"/>
<gene>
    <name evidence="2" type="ORF">SAMN05421824_0401</name>
</gene>
<dbReference type="GO" id="GO:0016757">
    <property type="term" value="F:glycosyltransferase activity"/>
    <property type="evidence" value="ECO:0007669"/>
    <property type="project" value="InterPro"/>
</dbReference>
<dbReference type="RefSeq" id="WP_092574703.1">
    <property type="nucleotide sequence ID" value="NZ_FOFN01000001.1"/>
</dbReference>
<dbReference type="Pfam" id="PF00534">
    <property type="entry name" value="Glycos_transf_1"/>
    <property type="match status" value="1"/>
</dbReference>
<keyword evidence="2" id="KW-0808">Transferase</keyword>
<dbReference type="SUPFAM" id="SSF53756">
    <property type="entry name" value="UDP-Glycosyltransferase/glycogen phosphorylase"/>
    <property type="match status" value="1"/>
</dbReference>
<sequence>MKNKVLFLGNVPGSDPRSIGGASTYTYELLEEITNKDNIAISFLPIRKRWYKGGQIIDYFFLIIKLPFHLFKHDVVSIHASWDFHVSAGPFVVLFSRMLNKKIIYHFFGGNFHKMYQKYPWILRRWLDVTIFKAKFKLVETKRMISFFEKKTFNGFVWFPNSRKVAKVNFKNEGFNNRFVFISRVTPTKGINVILEVSKSLPKNYIIDIYGPLDSKYYTADFFQDYSVEYKGTLKPNEVLNTLSKYDVLLLPTFYSGEGYPGIIIEAMSLGKPIICSKWNALDELVEDNVNGKLIESRSIEDLKNAINDINKDNYQYLSDNSKKRFSDFNIDNVAERLVKLYLEDD</sequence>
<dbReference type="PANTHER" id="PTHR12526:SF630">
    <property type="entry name" value="GLYCOSYLTRANSFERASE"/>
    <property type="match status" value="1"/>
</dbReference>
<dbReference type="STRING" id="419940.SAMN05421824_0401"/>